<dbReference type="GO" id="GO:0003824">
    <property type="term" value="F:catalytic activity"/>
    <property type="evidence" value="ECO:0007669"/>
    <property type="project" value="InterPro"/>
</dbReference>
<dbReference type="PANTHER" id="PTHR36930">
    <property type="entry name" value="METAL-SULFUR CLUSTER BIOSYNTHESIS PROTEINS YUAD-RELATED"/>
    <property type="match status" value="1"/>
</dbReference>
<dbReference type="PROSITE" id="PS51340">
    <property type="entry name" value="MOSC"/>
    <property type="match status" value="1"/>
</dbReference>
<evidence type="ECO:0000313" key="2">
    <source>
        <dbReference type="EMBL" id="ELY52945.1"/>
    </source>
</evidence>
<dbReference type="InterPro" id="IPR011037">
    <property type="entry name" value="Pyrv_Knase-like_insert_dom_sf"/>
</dbReference>
<dbReference type="Proteomes" id="UP000011602">
    <property type="component" value="Unassembled WGS sequence"/>
</dbReference>
<dbReference type="Pfam" id="PF03473">
    <property type="entry name" value="MOSC"/>
    <property type="match status" value="1"/>
</dbReference>
<name>L9WU11_9EURY</name>
<sequence length="196" mass="21065">MNASIGVGAASGEIEFVPARAERSAVDVADADCDNATRVAVEPHGMGRVRAIHVAPEQEEPMERVERAEAVAGRGLEGDRYYDADGTFSDREGSDLTLIEREALVGAEREYDIALESGVHRRNVTTEGVALNHLVGERFRVGDAVCEGTERCEPCSSLERHIEIDGVQEALVHRGGLRARILEGGSISEGATVERA</sequence>
<dbReference type="EMBL" id="AOHZ01000072">
    <property type="protein sequence ID" value="ELY52945.1"/>
    <property type="molecule type" value="Genomic_DNA"/>
</dbReference>
<gene>
    <name evidence="2" type="ORF">C493_15393</name>
</gene>
<dbReference type="SUPFAM" id="SSF50800">
    <property type="entry name" value="PK beta-barrel domain-like"/>
    <property type="match status" value="1"/>
</dbReference>
<feature type="domain" description="MOSC" evidence="1">
    <location>
        <begin position="63"/>
        <end position="196"/>
    </location>
</feature>
<dbReference type="Gene3D" id="2.40.33.20">
    <property type="entry name" value="PK beta-barrel domain-like"/>
    <property type="match status" value="1"/>
</dbReference>
<comment type="caution">
    <text evidence="2">The sequence shown here is derived from an EMBL/GenBank/DDBJ whole genome shotgun (WGS) entry which is preliminary data.</text>
</comment>
<dbReference type="AlphaFoldDB" id="L9WU11"/>
<dbReference type="PATRIC" id="fig|1227499.3.peg.3156"/>
<dbReference type="STRING" id="1227499.C493_15393"/>
<organism evidence="2 3">
    <name type="scientific">Natronolimnohabitans innermongolicus JCM 12255</name>
    <dbReference type="NCBI Taxonomy" id="1227499"/>
    <lineage>
        <taxon>Archaea</taxon>
        <taxon>Methanobacteriati</taxon>
        <taxon>Methanobacteriota</taxon>
        <taxon>Stenosarchaea group</taxon>
        <taxon>Halobacteria</taxon>
        <taxon>Halobacteriales</taxon>
        <taxon>Natrialbaceae</taxon>
        <taxon>Natronolimnohabitans</taxon>
    </lineage>
</organism>
<dbReference type="eggNOG" id="arCOG04766">
    <property type="taxonomic scope" value="Archaea"/>
</dbReference>
<dbReference type="PANTHER" id="PTHR36930:SF1">
    <property type="entry name" value="MOSC DOMAIN-CONTAINING PROTEIN"/>
    <property type="match status" value="1"/>
</dbReference>
<keyword evidence="3" id="KW-1185">Reference proteome</keyword>
<protein>
    <submittedName>
        <fullName evidence="2">MOSC domain-containing protein</fullName>
    </submittedName>
</protein>
<reference evidence="2 3" key="1">
    <citation type="journal article" date="2014" name="PLoS Genet.">
        <title>Phylogenetically driven sequencing of extremely halophilic archaea reveals strategies for static and dynamic osmo-response.</title>
        <authorList>
            <person name="Becker E.A."/>
            <person name="Seitzer P.M."/>
            <person name="Tritt A."/>
            <person name="Larsen D."/>
            <person name="Krusor M."/>
            <person name="Yao A.I."/>
            <person name="Wu D."/>
            <person name="Madern D."/>
            <person name="Eisen J.A."/>
            <person name="Darling A.E."/>
            <person name="Facciotti M.T."/>
        </authorList>
    </citation>
    <scope>NUCLEOTIDE SEQUENCE [LARGE SCALE GENOMIC DNA]</scope>
    <source>
        <strain evidence="2 3">JCM 12255</strain>
    </source>
</reference>
<evidence type="ECO:0000259" key="1">
    <source>
        <dbReference type="PROSITE" id="PS51340"/>
    </source>
</evidence>
<accession>L9WU11</accession>
<dbReference type="InterPro" id="IPR005302">
    <property type="entry name" value="MoCF_Sase_C"/>
</dbReference>
<dbReference type="GO" id="GO:0030151">
    <property type="term" value="F:molybdenum ion binding"/>
    <property type="evidence" value="ECO:0007669"/>
    <property type="project" value="InterPro"/>
</dbReference>
<evidence type="ECO:0000313" key="3">
    <source>
        <dbReference type="Proteomes" id="UP000011602"/>
    </source>
</evidence>
<dbReference type="InterPro" id="IPR052716">
    <property type="entry name" value="MOSC_domain"/>
</dbReference>
<dbReference type="GO" id="GO:0030170">
    <property type="term" value="F:pyridoxal phosphate binding"/>
    <property type="evidence" value="ECO:0007669"/>
    <property type="project" value="InterPro"/>
</dbReference>
<proteinExistence type="predicted"/>